<gene>
    <name evidence="2" type="ORF">ACFPIJ_14515</name>
</gene>
<name>A0ABV9VSQ0_9ACTN</name>
<reference evidence="3" key="1">
    <citation type="journal article" date="2019" name="Int. J. Syst. Evol. Microbiol.">
        <title>The Global Catalogue of Microorganisms (GCM) 10K type strain sequencing project: providing services to taxonomists for standard genome sequencing and annotation.</title>
        <authorList>
            <consortium name="The Broad Institute Genomics Platform"/>
            <consortium name="The Broad Institute Genome Sequencing Center for Infectious Disease"/>
            <person name="Wu L."/>
            <person name="Ma J."/>
        </authorList>
    </citation>
    <scope>NUCLEOTIDE SEQUENCE [LARGE SCALE GENOMIC DNA]</scope>
    <source>
        <strain evidence="3">CGMCC 4.7152</strain>
    </source>
</reference>
<evidence type="ECO:0000313" key="3">
    <source>
        <dbReference type="Proteomes" id="UP001595912"/>
    </source>
</evidence>
<dbReference type="Proteomes" id="UP001595912">
    <property type="component" value="Unassembled WGS sequence"/>
</dbReference>
<dbReference type="RefSeq" id="WP_380115352.1">
    <property type="nucleotide sequence ID" value="NZ_JBHSIU010000014.1"/>
</dbReference>
<proteinExistence type="predicted"/>
<keyword evidence="3" id="KW-1185">Reference proteome</keyword>
<evidence type="ECO:0000313" key="2">
    <source>
        <dbReference type="EMBL" id="MFC4999047.1"/>
    </source>
</evidence>
<keyword evidence="1" id="KW-1133">Transmembrane helix</keyword>
<keyword evidence="1" id="KW-0812">Transmembrane</keyword>
<evidence type="ECO:0000256" key="1">
    <source>
        <dbReference type="SAM" id="Phobius"/>
    </source>
</evidence>
<organism evidence="2 3">
    <name type="scientific">Dactylosporangium cerinum</name>
    <dbReference type="NCBI Taxonomy" id="1434730"/>
    <lineage>
        <taxon>Bacteria</taxon>
        <taxon>Bacillati</taxon>
        <taxon>Actinomycetota</taxon>
        <taxon>Actinomycetes</taxon>
        <taxon>Micromonosporales</taxon>
        <taxon>Micromonosporaceae</taxon>
        <taxon>Dactylosporangium</taxon>
    </lineage>
</organism>
<protein>
    <submittedName>
        <fullName evidence="2">Uncharacterized protein</fullName>
    </submittedName>
</protein>
<feature type="transmembrane region" description="Helical" evidence="1">
    <location>
        <begin position="28"/>
        <end position="45"/>
    </location>
</feature>
<dbReference type="EMBL" id="JBHSIU010000014">
    <property type="protein sequence ID" value="MFC4999047.1"/>
    <property type="molecule type" value="Genomic_DNA"/>
</dbReference>
<accession>A0ABV9VSQ0</accession>
<keyword evidence="1" id="KW-0472">Membrane</keyword>
<sequence>MRTALAVVCAVLFVGTMAWLHHITGRSVFLVLAGVTTGVLIRMLWLEPRRARDDAADQASAAKERDAPGAP</sequence>
<comment type="caution">
    <text evidence="2">The sequence shown here is derived from an EMBL/GenBank/DDBJ whole genome shotgun (WGS) entry which is preliminary data.</text>
</comment>